<evidence type="ECO:0000256" key="1">
    <source>
        <dbReference type="ARBA" id="ARBA00013260"/>
    </source>
</evidence>
<sequence>MAAIDRVLVVSLGNPAPYRNTLHSAGHLALEALRRELQLPPFASRRIGRQAAQVSPVSAASRYTLAQSPTLMNVSGPWVARAWEEVLRGSSDATGAGLIVLHDDLEEALGVVKIRPWERSHRGHNGLKSINASLRRSVHPAARWAKLSVGIGRPDTRDRSSVSDYVLRPLDGHEKTVLGSQVGAGVLAAVQAIEASWAAQQ</sequence>
<dbReference type="Pfam" id="PF01195">
    <property type="entry name" value="Pept_tRNA_hydro"/>
    <property type="match status" value="1"/>
</dbReference>
<dbReference type="eggNOG" id="KOG2255">
    <property type="taxonomic scope" value="Eukaryota"/>
</dbReference>
<dbReference type="PANTHER" id="PTHR17224:SF1">
    <property type="entry name" value="PEPTIDYL-TRNA HYDROLASE"/>
    <property type="match status" value="1"/>
</dbReference>
<gene>
    <name evidence="6" type="ORF">CMQ_7690</name>
</gene>
<proteinExistence type="inferred from homology"/>
<dbReference type="AlphaFoldDB" id="F0XP44"/>
<dbReference type="STRING" id="655863.F0XP44"/>
<dbReference type="InterPro" id="IPR018171">
    <property type="entry name" value="Pept_tRNA_hydro_CS"/>
</dbReference>
<reference evidence="6 7" key="1">
    <citation type="journal article" date="2011" name="Proc. Natl. Acad. Sci. U.S.A.">
        <title>Genome and transcriptome analyses of the mountain pine beetle-fungal symbiont Grosmannia clavigera, a lodgepole pine pathogen.</title>
        <authorList>
            <person name="DiGuistini S."/>
            <person name="Wang Y."/>
            <person name="Liao N.Y."/>
            <person name="Taylor G."/>
            <person name="Tanguay P."/>
            <person name="Feau N."/>
            <person name="Henrissat B."/>
            <person name="Chan S.K."/>
            <person name="Hesse-Orce U."/>
            <person name="Alamouti S.M."/>
            <person name="Tsui C.K.M."/>
            <person name="Docking R.T."/>
            <person name="Levasseur A."/>
            <person name="Haridas S."/>
            <person name="Robertson G."/>
            <person name="Birol I."/>
            <person name="Holt R.A."/>
            <person name="Marra M.A."/>
            <person name="Hamelin R.C."/>
            <person name="Hirst M."/>
            <person name="Jones S.J.M."/>
            <person name="Bohlmann J."/>
            <person name="Breuil C."/>
        </authorList>
    </citation>
    <scope>NUCLEOTIDE SEQUENCE [LARGE SCALE GENOMIC DNA]</scope>
    <source>
        <strain evidence="7">kw1407 / UAMH 11150</strain>
    </source>
</reference>
<dbReference type="InterPro" id="IPR001328">
    <property type="entry name" value="Pept_tRNA_hydro"/>
</dbReference>
<evidence type="ECO:0000256" key="3">
    <source>
        <dbReference type="ARBA" id="ARBA00022801"/>
    </source>
</evidence>
<dbReference type="GO" id="GO:0000049">
    <property type="term" value="F:tRNA binding"/>
    <property type="evidence" value="ECO:0007669"/>
    <property type="project" value="UniProtKB-KW"/>
</dbReference>
<organism evidence="7">
    <name type="scientific">Grosmannia clavigera (strain kw1407 / UAMH 11150)</name>
    <name type="common">Blue stain fungus</name>
    <name type="synonym">Graphiocladiella clavigera</name>
    <dbReference type="NCBI Taxonomy" id="655863"/>
    <lineage>
        <taxon>Eukaryota</taxon>
        <taxon>Fungi</taxon>
        <taxon>Dikarya</taxon>
        <taxon>Ascomycota</taxon>
        <taxon>Pezizomycotina</taxon>
        <taxon>Sordariomycetes</taxon>
        <taxon>Sordariomycetidae</taxon>
        <taxon>Ophiostomatales</taxon>
        <taxon>Ophiostomataceae</taxon>
        <taxon>Leptographium</taxon>
    </lineage>
</organism>
<dbReference type="Gene3D" id="3.40.50.1470">
    <property type="entry name" value="Peptidyl-tRNA hydrolase"/>
    <property type="match status" value="1"/>
</dbReference>
<dbReference type="EMBL" id="GL629801">
    <property type="protein sequence ID" value="EFX00688.1"/>
    <property type="molecule type" value="Genomic_DNA"/>
</dbReference>
<accession>F0XP44</accession>
<dbReference type="PANTHER" id="PTHR17224">
    <property type="entry name" value="PEPTIDYL-TRNA HYDROLASE"/>
    <property type="match status" value="1"/>
</dbReference>
<dbReference type="GeneID" id="25981262"/>
<dbReference type="InterPro" id="IPR036416">
    <property type="entry name" value="Pept_tRNA_hydro_sf"/>
</dbReference>
<keyword evidence="2" id="KW-0820">tRNA-binding</keyword>
<dbReference type="SUPFAM" id="SSF53178">
    <property type="entry name" value="Peptidyl-tRNA hydrolase-like"/>
    <property type="match status" value="1"/>
</dbReference>
<evidence type="ECO:0000256" key="5">
    <source>
        <dbReference type="ARBA" id="ARBA00038063"/>
    </source>
</evidence>
<protein>
    <recommendedName>
        <fullName evidence="1">peptidyl-tRNA hydrolase</fullName>
        <ecNumber evidence="1">3.1.1.29</ecNumber>
    </recommendedName>
</protein>
<dbReference type="InParanoid" id="F0XP44"/>
<keyword evidence="3 6" id="KW-0378">Hydrolase</keyword>
<evidence type="ECO:0000256" key="4">
    <source>
        <dbReference type="ARBA" id="ARBA00022884"/>
    </source>
</evidence>
<evidence type="ECO:0000313" key="7">
    <source>
        <dbReference type="Proteomes" id="UP000007796"/>
    </source>
</evidence>
<dbReference type="EC" id="3.1.1.29" evidence="1"/>
<dbReference type="GO" id="GO:0004045">
    <property type="term" value="F:peptidyl-tRNA hydrolase activity"/>
    <property type="evidence" value="ECO:0007669"/>
    <property type="project" value="UniProtKB-EC"/>
</dbReference>
<dbReference type="OrthoDB" id="1711136at2759"/>
<dbReference type="PROSITE" id="PS01196">
    <property type="entry name" value="PEPT_TRNA_HYDROL_2"/>
    <property type="match status" value="1"/>
</dbReference>
<comment type="similarity">
    <text evidence="5">Belongs to the PTH family.</text>
</comment>
<keyword evidence="7" id="KW-1185">Reference proteome</keyword>
<evidence type="ECO:0000256" key="2">
    <source>
        <dbReference type="ARBA" id="ARBA00022555"/>
    </source>
</evidence>
<dbReference type="HOGENOM" id="CLU_062456_2_0_1"/>
<name>F0XP44_GROCL</name>
<dbReference type="FunCoup" id="F0XP44">
    <property type="interactions" value="91"/>
</dbReference>
<dbReference type="Proteomes" id="UP000007796">
    <property type="component" value="Unassembled WGS sequence"/>
</dbReference>
<evidence type="ECO:0000313" key="6">
    <source>
        <dbReference type="EMBL" id="EFX00688.1"/>
    </source>
</evidence>
<dbReference type="RefSeq" id="XP_014170170.1">
    <property type="nucleotide sequence ID" value="XM_014314695.1"/>
</dbReference>
<keyword evidence="4" id="KW-0694">RNA-binding</keyword>